<evidence type="ECO:0000256" key="3">
    <source>
        <dbReference type="ARBA" id="ARBA00023043"/>
    </source>
</evidence>
<dbReference type="EMBL" id="BRYB01002668">
    <property type="protein sequence ID" value="GMI23661.1"/>
    <property type="molecule type" value="Genomic_DNA"/>
</dbReference>
<dbReference type="SMART" id="SM00248">
    <property type="entry name" value="ANK"/>
    <property type="match status" value="10"/>
</dbReference>
<dbReference type="PROSITE" id="PS50294">
    <property type="entry name" value="WD_REPEATS_REGION"/>
    <property type="match status" value="1"/>
</dbReference>
<dbReference type="SUPFAM" id="SSF47473">
    <property type="entry name" value="EF-hand"/>
    <property type="match status" value="1"/>
</dbReference>
<feature type="region of interest" description="Disordered" evidence="7">
    <location>
        <begin position="4391"/>
        <end position="4434"/>
    </location>
</feature>
<protein>
    <recommendedName>
        <fullName evidence="9">EF-hand domain-containing protein</fullName>
    </recommendedName>
</protein>
<proteinExistence type="predicted"/>
<keyword evidence="8" id="KW-0472">Membrane</keyword>
<feature type="non-terminal residue" evidence="10">
    <location>
        <position position="1"/>
    </location>
</feature>
<dbReference type="Gene3D" id="1.25.40.20">
    <property type="entry name" value="Ankyrin repeat-containing domain"/>
    <property type="match status" value="4"/>
</dbReference>
<dbReference type="InterPro" id="IPR002048">
    <property type="entry name" value="EF_hand_dom"/>
</dbReference>
<dbReference type="InterPro" id="IPR008979">
    <property type="entry name" value="Galactose-bd-like_sf"/>
</dbReference>
<evidence type="ECO:0000256" key="7">
    <source>
        <dbReference type="SAM" id="MobiDB-lite"/>
    </source>
</evidence>
<feature type="coiled-coil region" evidence="6">
    <location>
        <begin position="603"/>
        <end position="630"/>
    </location>
</feature>
<dbReference type="Pfam" id="PF12796">
    <property type="entry name" value="Ank_2"/>
    <property type="match status" value="1"/>
</dbReference>
<dbReference type="InterPro" id="IPR002110">
    <property type="entry name" value="Ankyrin_rpt"/>
</dbReference>
<feature type="coiled-coil region" evidence="6">
    <location>
        <begin position="711"/>
        <end position="788"/>
    </location>
</feature>
<evidence type="ECO:0000259" key="9">
    <source>
        <dbReference type="PROSITE" id="PS50222"/>
    </source>
</evidence>
<dbReference type="Gene3D" id="2.130.10.10">
    <property type="entry name" value="YVTN repeat-like/Quinoprotein amine dehydrogenase"/>
    <property type="match status" value="1"/>
</dbReference>
<dbReference type="Gene3D" id="1.10.238.10">
    <property type="entry name" value="EF-hand"/>
    <property type="match status" value="2"/>
</dbReference>
<accession>A0ABQ6MCQ8</accession>
<keyword evidence="6" id="KW-0175">Coiled coil</keyword>
<dbReference type="PANTHER" id="PTHR24173">
    <property type="entry name" value="ANKYRIN REPEAT CONTAINING"/>
    <property type="match status" value="1"/>
</dbReference>
<dbReference type="PROSITE" id="PS50082">
    <property type="entry name" value="WD_REPEATS_2"/>
    <property type="match status" value="2"/>
</dbReference>
<feature type="repeat" description="ANK" evidence="4">
    <location>
        <begin position="3783"/>
        <end position="3815"/>
    </location>
</feature>
<evidence type="ECO:0000256" key="4">
    <source>
        <dbReference type="PROSITE-ProRule" id="PRU00023"/>
    </source>
</evidence>
<evidence type="ECO:0000313" key="10">
    <source>
        <dbReference type="EMBL" id="GMI23661.1"/>
    </source>
</evidence>
<feature type="compositionally biased region" description="Basic and acidic residues" evidence="7">
    <location>
        <begin position="350"/>
        <end position="362"/>
    </location>
</feature>
<keyword evidence="8" id="KW-0812">Transmembrane</keyword>
<feature type="domain" description="EF-hand" evidence="9">
    <location>
        <begin position="5848"/>
        <end position="5883"/>
    </location>
</feature>
<feature type="transmembrane region" description="Helical" evidence="8">
    <location>
        <begin position="289"/>
        <end position="309"/>
    </location>
</feature>
<keyword evidence="1" id="KW-0677">Repeat</keyword>
<feature type="domain" description="EF-hand" evidence="9">
    <location>
        <begin position="5810"/>
        <end position="5845"/>
    </location>
</feature>
<keyword evidence="3 4" id="KW-0040">ANK repeat</keyword>
<reference evidence="10 11" key="1">
    <citation type="journal article" date="2023" name="Commun. Biol.">
        <title>Genome analysis of Parmales, the sister group of diatoms, reveals the evolutionary specialization of diatoms from phago-mixotrophs to photoautotrophs.</title>
        <authorList>
            <person name="Ban H."/>
            <person name="Sato S."/>
            <person name="Yoshikawa S."/>
            <person name="Yamada K."/>
            <person name="Nakamura Y."/>
            <person name="Ichinomiya M."/>
            <person name="Sato N."/>
            <person name="Blanc-Mathieu R."/>
            <person name="Endo H."/>
            <person name="Kuwata A."/>
            <person name="Ogata H."/>
        </authorList>
    </citation>
    <scope>NUCLEOTIDE SEQUENCE [LARGE SCALE GENOMIC DNA]</scope>
</reference>
<dbReference type="PROSITE" id="PS50222">
    <property type="entry name" value="EF_HAND_2"/>
    <property type="match status" value="3"/>
</dbReference>
<keyword evidence="8" id="KW-1133">Transmembrane helix</keyword>
<dbReference type="InterPro" id="IPR001680">
    <property type="entry name" value="WD40_rpt"/>
</dbReference>
<evidence type="ECO:0000313" key="11">
    <source>
        <dbReference type="Proteomes" id="UP001165060"/>
    </source>
</evidence>
<feature type="region of interest" description="Disordered" evidence="7">
    <location>
        <begin position="3908"/>
        <end position="3928"/>
    </location>
</feature>
<dbReference type="SMART" id="SM00054">
    <property type="entry name" value="EFh"/>
    <property type="match status" value="3"/>
</dbReference>
<dbReference type="InterPro" id="IPR011992">
    <property type="entry name" value="EF-hand-dom_pair"/>
</dbReference>
<feature type="compositionally biased region" description="Low complexity" evidence="7">
    <location>
        <begin position="4392"/>
        <end position="4402"/>
    </location>
</feature>
<feature type="transmembrane region" description="Helical" evidence="8">
    <location>
        <begin position="1491"/>
        <end position="1517"/>
    </location>
</feature>
<dbReference type="PROSITE" id="PS50297">
    <property type="entry name" value="ANK_REP_REGION"/>
    <property type="match status" value="3"/>
</dbReference>
<dbReference type="Pfam" id="PF13202">
    <property type="entry name" value="EF-hand_5"/>
    <property type="match status" value="1"/>
</dbReference>
<dbReference type="Gene3D" id="2.60.120.260">
    <property type="entry name" value="Galactose-binding domain-like"/>
    <property type="match status" value="1"/>
</dbReference>
<dbReference type="InterPro" id="IPR036770">
    <property type="entry name" value="Ankyrin_rpt-contain_sf"/>
</dbReference>
<feature type="repeat" description="ANK" evidence="4">
    <location>
        <begin position="2701"/>
        <end position="2726"/>
    </location>
</feature>
<sequence length="6317" mass="700656">HVYAGADDGTVKVWSSFVVPNETGATKSMPLRSLSSSLSDLDADPGDDNTAYQFVFERETANGLTKDVHESDFQLPANMHDKHHNQVNTLCLSNDGTIIYSASDDGKVKAWTCPALDNKGIITRSFRPLPEGAAEDCTPVTSPANVAANPRIQDEDKAKLRAGRLLFSYAIGAQVKSLFMGPEQPVPAGDEGTDPRCSKDKLYTAAADDVVTVWDAVVPPPELSVFRNKGEFRSVEILELVTPILDIGMLTVQMLGFPFGEDMPWSEEVEPVQYTLPFFQMEFKVTPSLFLFQFWCVSCFCIIFCILCLGDVHEDLMDRIATAMHDSTYEDMEETEAEAQRSIIEAEKAQAEEEIEVNRDPAEADASATSKSQLQQLNERMIDDAIAGVRSGFDDARVPLGELFTTYFPPDDPNNPDETEDYEITEVRVFTFFRDFGLLSNALTFQQIQSILRSVPMALCGKEAVRVQGRTYLPRVCFVCTARILLLIASMRDMAFSPFPSFSNPTAVLQEVLSLFKARTDDKLSSKKLVLPVLEGSMQQLRAYVNFDQIKADKFSPQNQTQELNALKERAIKAAHDKVSSTFVLEDALQLREGFVNCLLTQADEKKVDLEKLGDQIKGIEAKKREIQTKFKAKAESAGKKAQENARQLGIWQTAESGLNKALARERSKLESLKQTNEGTLKQLRPTIVQNQKNIRILRQKGDSEELAQRLESETTSSQSYIAELEEMEKNAKKKIRDAEIYLKQEQAKFNEQEAARHTEIKQLKKEIKQIEAEEKAIDKQIDDTKKQKEPMQKLMDRMDKVTGLFCGVTDTTNHENEAYWYSGLRGDFASLDQEDRNRLADGVRPIQYFKTKEEVEAIFARTKENLVYRTVWANEAALGEWLFKNAKSFPMLLSCMQYEKNYLLPPLFKSPVIVLGGDKVKKDGVITADVFKDGSSELVKELGYDFPFDVSSSAASSLRSKDLVTMLPVADVQSNTTSGSCISKKNFERSVGEPCGEEDPRYHLKVDGIKRLRQLATSGPGVGSAPTTNDAFREHPRNKRAWHAKLPPRNPGATALMWDLGYTTLCSDAKAMEKRVEDFDREVLFLSGVWSFIDEKAKLIKEAPGSCEEHFGALQKGLRETLAKFGQQTKQMNKMLSKYCKDELTKSLKLQKLDTKKKPATLTLHKTHTGITASTEAMIQMLDKYNYLPSVGVDTSAAASSDKDARTMYPLNVPWSATYVKDVFYRYGRDRDDSILNATPCSTFIGPAETAHRIARAASSSSASSSRTVMNVPDFLRFARDFKICPNMVPVSTAKSCVEKACSGSANGADVVLLTYPEFVEAIVLLGTSMTWKKIIKLMAKDKIACDWRGVEREGKVLGETQRMQLLENLFPVVWNEDFLHPLLDTSNRMTPEEQETKPRTKFLLSVIEQENERRIEAPREALESIRVIVKLVIYFGSTLFAVPICRTLFGAIDCSEVDGVRVWDKTLEYATLNPEAEVDLIECSSSEHIVILIVGFAQIFFFFPFLYVIFDSWWVDAKAVADTMELEVGPLTRSTVSGLFDVATVLGKIALVWTAVFQTENPLAMAVCFNVVVYLEVAITLYAKPFRDIGPNIIVFVVRSFTAWTTLCSLLVAMVNDPNVPWPAYVWYAGALPVMWTSFQAGKFFWGVTTDQLKDELGNYTGGRSKDEAESATGVFDEEAAGKRDEDNQAKVTAELEEQAAAAVEIEAVFTKLVACGDDSSGNRGHEKIKHLIKLQELATTSVDEVKTLEKELKNPLCMMQVNRKDAFGNLPIHYSAQAGAFGSLEVLLESMTDKEGNDILATNCNGKTALHIVADRGDVKSVEALLKAVEWGESDRARFLRRHEGKKKLSQIKLKNDNPIRPIELGDLSPSSTDNMSLDSVYGTSPPGAGVEMKQMGSLLVSTAPSLDVSKIESMKTKGYMGSLERDSSDLMAVSSKPYVRLFKSGTADALVHTLDKAGNTPFAMVLERMGQLEKSKEFMIRQALLKRGQTMAENAAAKNATGRRSSAVVMDGLMSRVRSASSSAGAEEKKEDRTPVAYDSTANWRARLQMTTGDLEKVLTNHLKVEEDFAAINGKTAHFYKPEEPSDVDIDGWWKPGIRVRVWDTPNDDTGDKFAPVWKASGTHEVGGADRMHELVNNGIATSKGTKATYEERKLSSKWPSRYKKRVLPPAQLSLNPNFHTISASDRLFEYAESQRLAREANPANRGVNDKISALTEVDSKLKAFREISGMLVKHFKDDEFMSSEYTNHGRKLASDFSGSTLKWHFEDSLLPNYNELLQQSTSSFTESCKKMGFHSVELVHGVDLPWLHSRCGSRLDARGSDSWYDSDFELSEFHSTIRKMTFLVVNTCPIGIQTAITFLIQPDHSKNISQLSKAVAEDHLGEVLSVSAIPLLKGHMFNLDYGTRFTAGSNLADMKEEIHLKKKLLKPDQKWNGDIRQFHIRPKPRLEGRELADAFDSLVAEANEKRQEHLSNNVRSAYSCPQLVFSCADSAVAYEWKTAFRVATGEVAGVRDGEGINSFSSMLTLGGAMLPSSKSKSKSKQKSRKSMSIFGGVKDVFGKKGNAGEDSDEESRARKLTRTQFSRAERNFVRLVSLLLIEHGSNPTLDAETNAYGEIFDAVWKGDLERVGTIHGRQKVFAAETPPPDSYTATLQNRRNLLEHGTSMSAVAVAAQAGFTDMAKLLLTEVGVHPMIRDSGGEIALHKAAVAGYLDVVNVLLENDATKKLQLVSPDRSNRTALFAALSADLRDCEKTLLAQRRKARDFVPAANSEHFECWRYSNAGMKVNKLHGNVAEKDIVCNSDVAAVADHLWDLCVSRKLVPADTLERESDDCTVFSLRAMKQVSLGHLDVALELMKGSEASAFVIERFLEYSIKNRGQGNKCGGALVAPLLLAKRDWLGADRFKAMADHCAALCIRLGRDKCLSELLDAIDVALRAPDGNKTVTKREILSTYVRPLAEFGCEADSLAEESKWAAAAQVLRVVAEKRIIADSEGEQLAFPYDDDDLRRFDEFPYEFPYDDDNLRRFDERMREQDHEGEDKGRVLRAKNRTEAYLLIRLVETNLAGIASRRHSKMLPKEKLEKVEVRTSAKALSLTTEETIFVDTLMDVFRRTTSEAVGVVDEHFWTKVLWNVTAEAMEKQNKDMYRCVVLDFVLARLKSGRVGSQTLEDLTEHEWWWQNELHYKNCFITPGPWQEELHYKKSFIMDCLDTNRSRTDLLAKATYDPVDKEIRWGGKQKNEEFALRTPPSCGAARVSYHELRGVMSLFIEHAAEYIDAQAVYYALHRLGDEDLAVRLYEAHVPKDTFVFSRQFFLSEAKGDEDLAVRLYEAHVAKDSFGFRQACLGLAAAVGADKLVAKVCSELSKVQQAAGATLDDAARAVQMAIALAHGKNHNDVMWQLTLFLCELAPNHGFINGEVADEYKSWVVVDQRQTKQAATQGFSKSKYGRHVTGLKKMLQSMTRSLTFGRTAVGTTVGYSVLQAGSNLGGDYDVRRTTVGREETLVPSAPLGLYWAHLWPRKVCDSDWVENQGRGTIEEPHPSKVTMIVYDSMPSATEMCLRCVELNLPALAAEMAKAGAFDERVVAACVEQGRSDLLAADALKEITDAAQKYSAEADIATGSLDERLEKADAVLGLSTTFGLKQRAKKQLADLETRSAFADRFPKKKDVESLRMGKVLDEVLAWGAKDSKRVKMVLNAKCWIPTQTGNLSAYWKEEEKEGKAEGDEEELWSVESRAALRMTSVARAAKNGMVNLMQRLLQAGGGINGDESDPEIRKSQHDIGNYTPLAWACVRGDSDMVDLLLGKGAEPKIFEGAERGAKPRTYAAPVGVGFANHKYTDRLYLTTLALNVAGMRHRDVFAGLEELETMENDFSMLANGETGVSRGMCRQFIFANSEKAKQFALQSQAVMPPSPPKRERKTTATSEVGGGASKSFTFADVFKIGTNKEAAEKEARRVVIADQQKALSGKAESGLEYERKTLMGIVCAGTKWHYGVNACLLPGEDDAETASNLHVFEGGPRGEGFRAPMMEFEKCAKLVFEKEADWTEGWKEAVQEGEGNFFGTWTRLAVNINAFDLIGDMARFFNGGGVKFDMVRMVKDEGDFVSVALDKFMRYQQFDTTQALISVGARISDKALDTAIVDNNPRMSQALIGASVNELFLIKRFRNWLGHLSDFLVRYTMGMESVSSIDWFLKEMREEGKFIKGQELVEALSTAIEMGHNMIAQGLLELLEEVEGGRDVRGGGVFWHDRRDDSLKLATDVCKDRAKNLYQRCAKAGNFELMKTIVAEGAQVVDLDAAEENGRVFGEGQILFFDEITPLGYACIRGDVGMAKWLVGELKCSPNSTFGVGKWSLDDEKFSPFALASGMEGGVRKVYTQTVKYATMPNMLSAKNASARRTAARRTPQLSDSQREELLSSKILRGGPGGEAAWEKKDRKKGAEWSARLMGGGVEIMQMAQDGEDDLGKLQKIADKIKTEISKIKGGGLGRTGVLGIESAEDSSYIKISPDGRAKRLLQRLVELEMACNKVIREASNEEELKRRVEKREKWMEDMGMSSRDNPLAEAKKELKKKVSWTISRVTKFVSNVYYGGYGDASGTRTMNYEVVEDEQSYGVWLADLGENPWLEGGGGEHAYMDLGSVKCPSQYGLLVEWMLEEAGATLEGLGDAVRGKVLENIAGFPPVKNWNPWRKWELVDKCCDGVDGKRVKVGRGEGGADVVCGALRLAALAGKGREGTVTKLSRLFKVTEGCLIAAIKSPAASNDSTTALAMQLAMEKGGGQKVLFAACNGGDHEIFHISSGCVDMDKLGAEEREWLLVECGKGGSVKILEELRRSAKFQPEFTENVSVMDKMGHLFKTDESTKKVKDAGAKKKLWEFSKWSKPSVAKAVMEAARRGHEDFVVVMMKDFVLGGDGEEGESIGSELFADDTELVQDLMCAIAAGGCTEALRQVLRHGDELWGEGNAVDFLINKNEGHASPWEGVKYGYTPLVAALSMNQFETAFAMFLEMGVRNLSFSEYCYHFNSGLRKQGDDDDDDDWGVYDDDGVRRDDMSKWNATYKIHLGQNLANNGKEEEGKPVARKVAPASAFSELPSPTSGTPEAQDDCGRIELARYGSASASSCYGGGMTADKAIRGSFASSKGFGGVGDYCHTSNGDDAPTWEVQLKNLATISSLCVYGRKGYGHRLQNVTVLLLGEGGEELHRGLFVNKDKREAFRLSVPAVEGVAVVKLIRGGEAKGGEQVLNLNAVCVYGDEGTAQRPAPTVSRIDDGELGRESVLLRDEGIYCKNWKASELYELSREARYDELEGASRRGFMFMFLAVGKQMDYIEARRDRSTNGEIEGRLLDCPWEAVTSHPDAFVRTYDGGIDASVTKIDVGDLPMWALASGGITHMERLLMYKKLVSCRRYRHTHTYDVEGLLAKGRKILDLERERSKAYGAVGSIGGGDMMLMCHGDLEQSCPDVMGGALAFTGAVRELCGEMTNRNVALLKQLFTYVVEARRTAKAKGAKTTRVGQWTQFGWVYVEAIEGGNFACHMPWLLSGCADSRYDAGARGSTSTGNIFHYIAELPARFAMEGRELGNLVLEMFEGGEGVDAMMNMSKPYGCTESLSTMRCEEPEGEGPPTPMSRLTGAWKGDNFDRNFAKDEYGANAIEKAFALGNLSTATWFMANGADLSCSQTMFGRGSFYSGETTKKERKEMLDGMMELWKRKHGVKCDPEIELSKAYKVLSETAQRVEQFLDDGDNVGTTDHDMILAMTLPKVAVKTVCLMKKEKGKGEKWEQWKELFEAFDKAAKEGFKRLDNREMVLELGGGGGVKEFLKLMKQTFDDLDEDHSGSLDVDELKKGLEILNEGQTFSTTQCQAMVDKYDEDGDGTIDFGEFKNLALDAQEATEGSAGAQAGLSGLLGFKASKKKKREEAEAKARVKAEFETGLRKVFEKVDKDNSGFVDAGELYAALKKIQGGADYSMSDCKELVGLFNTSADFDGLSFADFKQLVEIEAKEEGDGAWAQFLEASGMKGATGKLGEEEGGGGGTKSRQVYDIGKVCGTEVAAYESVMERGTGREPKWEKANFEFGPGKATWVGLLGEKEVIGYGLTRGEVKWAEVGKGPEQPSERHVWDSEKKEWGVWWTEWTAAMGGKKVGLGKLWDSVFIARNKLKGKHSFMTGEMMVERNKDVERKADLVRGSAVLNEPWGKEQERAAMGKWWELNPREADSEMGVHVDWAPEGQDLKKFHEEYDNMMEKEKKTDEEDRKSRQIVFLGKEAGGRWAGGRWVEGGGKGVVCVWSGDQKDVDDDRLLMWFDENRMEEVGKSTVDGKTSAVWCKN</sequence>
<dbReference type="SUPFAM" id="SSF48403">
    <property type="entry name" value="Ankyrin repeat"/>
    <property type="match status" value="3"/>
</dbReference>
<evidence type="ECO:0000256" key="8">
    <source>
        <dbReference type="SAM" id="Phobius"/>
    </source>
</evidence>
<name>A0ABQ6MCQ8_9STRA</name>
<feature type="transmembrane region" description="Helical" evidence="8">
    <location>
        <begin position="1565"/>
        <end position="1584"/>
    </location>
</feature>
<comment type="caution">
    <text evidence="10">The sequence shown here is derived from an EMBL/GenBank/DDBJ whole genome shotgun (WGS) entry which is preliminary data.</text>
</comment>
<dbReference type="PROSITE" id="PS00018">
    <property type="entry name" value="EF_HAND_1"/>
    <property type="match status" value="3"/>
</dbReference>
<dbReference type="InterPro" id="IPR015943">
    <property type="entry name" value="WD40/YVTN_repeat-like_dom_sf"/>
</dbReference>
<dbReference type="SUPFAM" id="SSF49785">
    <property type="entry name" value="Galactose-binding domain-like"/>
    <property type="match status" value="1"/>
</dbReference>
<evidence type="ECO:0000256" key="1">
    <source>
        <dbReference type="ARBA" id="ARBA00022737"/>
    </source>
</evidence>
<feature type="repeat" description="ANK" evidence="4">
    <location>
        <begin position="1808"/>
        <end position="1830"/>
    </location>
</feature>
<gene>
    <name evidence="10" type="ORF">TeGR_g8322</name>
</gene>
<evidence type="ECO:0000256" key="2">
    <source>
        <dbReference type="ARBA" id="ARBA00022837"/>
    </source>
</evidence>
<dbReference type="PROSITE" id="PS50088">
    <property type="entry name" value="ANK_REPEAT"/>
    <property type="match status" value="3"/>
</dbReference>
<feature type="coiled-coil region" evidence="6">
    <location>
        <begin position="4509"/>
        <end position="4543"/>
    </location>
</feature>
<dbReference type="SUPFAM" id="SSF50978">
    <property type="entry name" value="WD40 repeat-like"/>
    <property type="match status" value="1"/>
</dbReference>
<keyword evidence="11" id="KW-1185">Reference proteome</keyword>
<feature type="transmembrane region" description="Helical" evidence="8">
    <location>
        <begin position="1596"/>
        <end position="1615"/>
    </location>
</feature>
<organism evidence="10 11">
    <name type="scientific">Tetraparma gracilis</name>
    <dbReference type="NCBI Taxonomy" id="2962635"/>
    <lineage>
        <taxon>Eukaryota</taxon>
        <taxon>Sar</taxon>
        <taxon>Stramenopiles</taxon>
        <taxon>Ochrophyta</taxon>
        <taxon>Bolidophyceae</taxon>
        <taxon>Parmales</taxon>
        <taxon>Triparmaceae</taxon>
        <taxon>Tetraparma</taxon>
    </lineage>
</organism>
<evidence type="ECO:0000256" key="5">
    <source>
        <dbReference type="PROSITE-ProRule" id="PRU00221"/>
    </source>
</evidence>
<dbReference type="PANTHER" id="PTHR24173:SF74">
    <property type="entry name" value="ANKYRIN REPEAT DOMAIN-CONTAINING PROTEIN 16"/>
    <property type="match status" value="1"/>
</dbReference>
<dbReference type="InterPro" id="IPR018247">
    <property type="entry name" value="EF_Hand_1_Ca_BS"/>
</dbReference>
<keyword evidence="2" id="KW-0106">Calcium</keyword>
<feature type="repeat" description="WD" evidence="5">
    <location>
        <begin position="1"/>
        <end position="15"/>
    </location>
</feature>
<dbReference type="SMART" id="SM00320">
    <property type="entry name" value="WD40"/>
    <property type="match status" value="2"/>
</dbReference>
<dbReference type="Pfam" id="PF13499">
    <property type="entry name" value="EF-hand_7"/>
    <property type="match status" value="1"/>
</dbReference>
<feature type="domain" description="EF-hand" evidence="9">
    <location>
        <begin position="5920"/>
        <end position="5955"/>
    </location>
</feature>
<feature type="region of interest" description="Disordered" evidence="7">
    <location>
        <begin position="350"/>
        <end position="370"/>
    </location>
</feature>
<keyword evidence="5" id="KW-0853">WD repeat</keyword>
<dbReference type="Proteomes" id="UP001165060">
    <property type="component" value="Unassembled WGS sequence"/>
</dbReference>
<feature type="non-terminal residue" evidence="10">
    <location>
        <position position="6317"/>
    </location>
</feature>
<feature type="transmembrane region" description="Helical" evidence="8">
    <location>
        <begin position="472"/>
        <end position="491"/>
    </location>
</feature>
<feature type="repeat" description="WD" evidence="5">
    <location>
        <begin position="80"/>
        <end position="111"/>
    </location>
</feature>
<dbReference type="InterPro" id="IPR036322">
    <property type="entry name" value="WD40_repeat_dom_sf"/>
</dbReference>
<evidence type="ECO:0000256" key="6">
    <source>
        <dbReference type="SAM" id="Coils"/>
    </source>
</evidence>
<feature type="transmembrane region" description="Helical" evidence="8">
    <location>
        <begin position="1627"/>
        <end position="1648"/>
    </location>
</feature>